<keyword evidence="5" id="KW-0539">Nucleus</keyword>
<comment type="subcellular location">
    <subcellularLocation>
        <location evidence="1">Nucleus</location>
    </subcellularLocation>
</comment>
<dbReference type="AlphaFoldDB" id="K3Y837"/>
<feature type="domain" description="TF-B3" evidence="7">
    <location>
        <begin position="311"/>
        <end position="373"/>
    </location>
</feature>
<feature type="domain" description="TF-B3" evidence="7">
    <location>
        <begin position="13"/>
        <end position="103"/>
    </location>
</feature>
<dbReference type="EMBL" id="AGNK02004255">
    <property type="status" value="NOT_ANNOTATED_CDS"/>
    <property type="molecule type" value="Genomic_DNA"/>
</dbReference>
<dbReference type="InParanoid" id="K3Y837"/>
<keyword evidence="2" id="KW-0805">Transcription regulation</keyword>
<sequence>MASSSSGCHGAATAKHRCVLLRFTRDSLRIPDELAAEIAAEEALVVGSHSKVWRVGIGWDGDGALLGRGWRAFAAACGVESGWFLVLRHRSRGLLTLKAFDDDRCLTELGAQTTAPAVEATTNYKGASRKPQFINVFPTKSMGKMLIPARFAQHYIPKDHLNNRMVIISGPLGKVCPIELEMNQSSMFFAGGWSQFMAFHGITEADALLLSWQQEISSASSRKCQSMNNWPDTDGQRRPKGFVTPSKKKKNKSSETNCAYDLGPPAWLTKKMNASMMSKHHLLHNPFACNSCSLYRAPFCNAIGFRKRCMITLQDSMGSTSSWQVRGLPYKNGGCQLGSGWKKVCQDTGLKYGDVITLKVIKTRLWDVIIMRS</sequence>
<proteinExistence type="predicted"/>
<evidence type="ECO:0000256" key="5">
    <source>
        <dbReference type="ARBA" id="ARBA00023242"/>
    </source>
</evidence>
<evidence type="ECO:0000256" key="3">
    <source>
        <dbReference type="ARBA" id="ARBA00023125"/>
    </source>
</evidence>
<dbReference type="Gramene" id="KQK96768">
    <property type="protein sequence ID" value="KQK96768"/>
    <property type="gene ID" value="SETIT_010378mg"/>
</dbReference>
<dbReference type="InterPro" id="IPR015300">
    <property type="entry name" value="DNA-bd_pseudobarrel_sf"/>
</dbReference>
<dbReference type="EnsemblPlants" id="KQK96768">
    <property type="protein sequence ID" value="KQK96768"/>
    <property type="gene ID" value="SETIT_010378mg"/>
</dbReference>
<dbReference type="OMA" id="WRIKVEM"/>
<dbReference type="PANTHER" id="PTHR31674:SF86">
    <property type="entry name" value="B3 DOMAIN-CONTAINING PROTEIN OS04G0347400-RELATED"/>
    <property type="match status" value="1"/>
</dbReference>
<keyword evidence="9" id="KW-1185">Reference proteome</keyword>
<dbReference type="GO" id="GO:0005634">
    <property type="term" value="C:nucleus"/>
    <property type="evidence" value="ECO:0007669"/>
    <property type="project" value="UniProtKB-SubCell"/>
</dbReference>
<evidence type="ECO:0000256" key="4">
    <source>
        <dbReference type="ARBA" id="ARBA00023163"/>
    </source>
</evidence>
<dbReference type="Pfam" id="PF02362">
    <property type="entry name" value="B3"/>
    <property type="match status" value="3"/>
</dbReference>
<evidence type="ECO:0000313" key="8">
    <source>
        <dbReference type="EnsemblPlants" id="KQK96768"/>
    </source>
</evidence>
<evidence type="ECO:0000256" key="1">
    <source>
        <dbReference type="ARBA" id="ARBA00004123"/>
    </source>
</evidence>
<dbReference type="SUPFAM" id="SSF101936">
    <property type="entry name" value="DNA-binding pseudobarrel domain"/>
    <property type="match status" value="3"/>
</dbReference>
<evidence type="ECO:0000256" key="6">
    <source>
        <dbReference type="SAM" id="MobiDB-lite"/>
    </source>
</evidence>
<dbReference type="CDD" id="cd10017">
    <property type="entry name" value="B3_DNA"/>
    <property type="match status" value="2"/>
</dbReference>
<organism evidence="8 9">
    <name type="scientific">Setaria italica</name>
    <name type="common">Foxtail millet</name>
    <name type="synonym">Panicum italicum</name>
    <dbReference type="NCBI Taxonomy" id="4555"/>
    <lineage>
        <taxon>Eukaryota</taxon>
        <taxon>Viridiplantae</taxon>
        <taxon>Streptophyta</taxon>
        <taxon>Embryophyta</taxon>
        <taxon>Tracheophyta</taxon>
        <taxon>Spermatophyta</taxon>
        <taxon>Magnoliopsida</taxon>
        <taxon>Liliopsida</taxon>
        <taxon>Poales</taxon>
        <taxon>Poaceae</taxon>
        <taxon>PACMAD clade</taxon>
        <taxon>Panicoideae</taxon>
        <taxon>Panicodae</taxon>
        <taxon>Paniceae</taxon>
        <taxon>Cenchrinae</taxon>
        <taxon>Setaria</taxon>
    </lineage>
</organism>
<keyword evidence="3" id="KW-0238">DNA-binding</keyword>
<dbReference type="HOGENOM" id="CLU_031663_1_0_1"/>
<dbReference type="GO" id="GO:0003677">
    <property type="term" value="F:DNA binding"/>
    <property type="evidence" value="ECO:0007669"/>
    <property type="project" value="UniProtKB-KW"/>
</dbReference>
<evidence type="ECO:0000259" key="7">
    <source>
        <dbReference type="PROSITE" id="PS50863"/>
    </source>
</evidence>
<reference evidence="8" key="2">
    <citation type="submission" date="2018-08" db="UniProtKB">
        <authorList>
            <consortium name="EnsemblPlants"/>
        </authorList>
    </citation>
    <scope>IDENTIFICATION</scope>
    <source>
        <strain evidence="8">Yugu1</strain>
    </source>
</reference>
<keyword evidence="4" id="KW-0804">Transcription</keyword>
<dbReference type="PROSITE" id="PS50863">
    <property type="entry name" value="B3"/>
    <property type="match status" value="2"/>
</dbReference>
<name>K3Y837_SETIT</name>
<evidence type="ECO:0000313" key="9">
    <source>
        <dbReference type="Proteomes" id="UP000004995"/>
    </source>
</evidence>
<reference evidence="9" key="1">
    <citation type="journal article" date="2012" name="Nat. Biotechnol.">
        <title>Reference genome sequence of the model plant Setaria.</title>
        <authorList>
            <person name="Bennetzen J.L."/>
            <person name="Schmutz J."/>
            <person name="Wang H."/>
            <person name="Percifield R."/>
            <person name="Hawkins J."/>
            <person name="Pontaroli A.C."/>
            <person name="Estep M."/>
            <person name="Feng L."/>
            <person name="Vaughn J.N."/>
            <person name="Grimwood J."/>
            <person name="Jenkins J."/>
            <person name="Barry K."/>
            <person name="Lindquist E."/>
            <person name="Hellsten U."/>
            <person name="Deshpande S."/>
            <person name="Wang X."/>
            <person name="Wu X."/>
            <person name="Mitros T."/>
            <person name="Triplett J."/>
            <person name="Yang X."/>
            <person name="Ye C.Y."/>
            <person name="Mauro-Herrera M."/>
            <person name="Wang L."/>
            <person name="Li P."/>
            <person name="Sharma M."/>
            <person name="Sharma R."/>
            <person name="Ronald P.C."/>
            <person name="Panaud O."/>
            <person name="Kellogg E.A."/>
            <person name="Brutnell T.P."/>
            <person name="Doust A.N."/>
            <person name="Tuskan G.A."/>
            <person name="Rokhsar D."/>
            <person name="Devos K.M."/>
        </authorList>
    </citation>
    <scope>NUCLEOTIDE SEQUENCE [LARGE SCALE GENOMIC DNA]</scope>
    <source>
        <strain evidence="9">cv. Yugu1</strain>
    </source>
</reference>
<dbReference type="Proteomes" id="UP000004995">
    <property type="component" value="Unassembled WGS sequence"/>
</dbReference>
<dbReference type="Gene3D" id="2.40.330.10">
    <property type="entry name" value="DNA-binding pseudobarrel domain"/>
    <property type="match status" value="3"/>
</dbReference>
<dbReference type="STRING" id="4555.K3Y837"/>
<protein>
    <recommendedName>
        <fullName evidence="7">TF-B3 domain-containing protein</fullName>
    </recommendedName>
</protein>
<dbReference type="eggNOG" id="ENOG502SK57">
    <property type="taxonomic scope" value="Eukaryota"/>
</dbReference>
<feature type="region of interest" description="Disordered" evidence="6">
    <location>
        <begin position="222"/>
        <end position="255"/>
    </location>
</feature>
<accession>K3Y837</accession>
<dbReference type="PANTHER" id="PTHR31674">
    <property type="entry name" value="B3 DOMAIN-CONTAINING PROTEIN REM-LIKE 3-RELATED"/>
    <property type="match status" value="1"/>
</dbReference>
<dbReference type="InterPro" id="IPR003340">
    <property type="entry name" value="B3_DNA-bd"/>
</dbReference>
<evidence type="ECO:0000256" key="2">
    <source>
        <dbReference type="ARBA" id="ARBA00023015"/>
    </source>
</evidence>
<dbReference type="InterPro" id="IPR039218">
    <property type="entry name" value="REM_fam"/>
</dbReference>
<feature type="compositionally biased region" description="Polar residues" evidence="6">
    <location>
        <begin position="222"/>
        <end position="231"/>
    </location>
</feature>